<protein>
    <submittedName>
        <fullName evidence="4">RHS repeat-associated protein</fullName>
    </submittedName>
</protein>
<keyword evidence="2" id="KW-0732">Signal</keyword>
<dbReference type="NCBIfam" id="TIGR03696">
    <property type="entry name" value="Rhs_assc_core"/>
    <property type="match status" value="1"/>
</dbReference>
<keyword evidence="1" id="KW-0175">Coiled coil</keyword>
<evidence type="ECO:0000313" key="5">
    <source>
        <dbReference type="Proteomes" id="UP000539265"/>
    </source>
</evidence>
<feature type="chain" id="PRO_5032490049" evidence="2">
    <location>
        <begin position="31"/>
        <end position="1234"/>
    </location>
</feature>
<feature type="signal peptide" evidence="2">
    <location>
        <begin position="1"/>
        <end position="30"/>
    </location>
</feature>
<dbReference type="Pfam" id="PF20041">
    <property type="entry name" value="DUF6443"/>
    <property type="match status" value="1"/>
</dbReference>
<dbReference type="PANTHER" id="PTHR32305">
    <property type="match status" value="1"/>
</dbReference>
<keyword evidence="5" id="KW-1185">Reference proteome</keyword>
<organism evidence="4 5">
    <name type="scientific">Mucilaginibacter gotjawali</name>
    <dbReference type="NCBI Taxonomy" id="1550579"/>
    <lineage>
        <taxon>Bacteria</taxon>
        <taxon>Pseudomonadati</taxon>
        <taxon>Bacteroidota</taxon>
        <taxon>Sphingobacteriia</taxon>
        <taxon>Sphingobacteriales</taxon>
        <taxon>Sphingobacteriaceae</taxon>
        <taxon>Mucilaginibacter</taxon>
    </lineage>
</organism>
<feature type="coiled-coil region" evidence="1">
    <location>
        <begin position="1207"/>
        <end position="1234"/>
    </location>
</feature>
<dbReference type="PANTHER" id="PTHR32305:SF15">
    <property type="entry name" value="PROTEIN RHSA-RELATED"/>
    <property type="match status" value="1"/>
</dbReference>
<evidence type="ECO:0000259" key="3">
    <source>
        <dbReference type="Pfam" id="PF20041"/>
    </source>
</evidence>
<name>A0A839SFX5_9SPHI</name>
<accession>A0A839SFX5</accession>
<dbReference type="Proteomes" id="UP000539265">
    <property type="component" value="Unassembled WGS sequence"/>
</dbReference>
<proteinExistence type="predicted"/>
<dbReference type="InterPro" id="IPR045619">
    <property type="entry name" value="DUF6443"/>
</dbReference>
<dbReference type="InterPro" id="IPR022385">
    <property type="entry name" value="Rhs_assc_core"/>
</dbReference>
<evidence type="ECO:0000313" key="4">
    <source>
        <dbReference type="EMBL" id="MBB3056448.1"/>
    </source>
</evidence>
<evidence type="ECO:0000256" key="1">
    <source>
        <dbReference type="SAM" id="Coils"/>
    </source>
</evidence>
<comment type="caution">
    <text evidence="4">The sequence shown here is derived from an EMBL/GenBank/DDBJ whole genome shotgun (WGS) entry which is preliminary data.</text>
</comment>
<dbReference type="RefSeq" id="WP_183476030.1">
    <property type="nucleotide sequence ID" value="NZ_JACHWX010000007.1"/>
</dbReference>
<feature type="domain" description="DUF6443" evidence="3">
    <location>
        <begin position="104"/>
        <end position="227"/>
    </location>
</feature>
<reference evidence="4" key="1">
    <citation type="submission" date="2020-08" db="EMBL/GenBank/DDBJ databases">
        <title>Genomic Encyclopedia of Type Strains, Phase III (KMG-III): the genomes of soil and plant-associated and newly described type strains.</title>
        <authorList>
            <person name="Whitman W."/>
        </authorList>
    </citation>
    <scope>NUCLEOTIDE SEQUENCE [LARGE SCALE GENOMIC DNA]</scope>
    <source>
        <strain evidence="4">CECT 8628</strain>
    </source>
</reference>
<dbReference type="AlphaFoldDB" id="A0A839SFX5"/>
<evidence type="ECO:0000256" key="2">
    <source>
        <dbReference type="SAM" id="SignalP"/>
    </source>
</evidence>
<sequence length="1234" mass="136345">MIIEKFNIKSRLKLKLLALALALPVFSLKAQTLVTAPMTSTPAAGSYYGTSSITLSPGFSASGATGTYQFYILNDCIPLTTAPTAGMNYIMTSVPRMPAYVPGTAGYTSCNVMQTLQYIDGLGRPVQTVQVKGSPQGNDMVQPIAYDAYGREATKYLPYALTGTATSDGSYKSDALTANAGQAHFYTSPPTGVSPITTPQAVTAFEPSPLNRVVEQGSPGDAWQLTGTVNPSGIVAGHTVKTIYANNDGTQYWANQYSVNIDAAGNRTLIFQNRYGTNTLLVTISQDENWNAAQSDSRLNTAEEYKDKQGHIVLKRTYNYNTATSTLETLSTYYVYDDLGNLAFVLPPAAGADATAGITSAANQTTLNNLCYQYSYDERDRLTQKKIPGKGWEYMVYNRLDQLVLSQDANQRAGNQWTVTKYDAQGRVIVTGLWNAGSAINLATLQSSIYAAVQWDTRDYTNTTATNPTGYVISSYPQLSTVLKINYYDDYTFPAKPSTVTTPSGASTNTTGLLTATVTGVLNSSDMLWTAHYYDDFGRLTQSYAQHYLGGVSSPYNYDVVTNTYDFTDFVNELVSVTRLHYGKITTNTAAVLNATITNTYVYDHIGHKKQTLESINGGANILLSQNNYNEIGQLMVKQLHSTSNGSSFLQNTSYTYNERGWLLKINDPTVAPSSTQLFAEQLQYNNVTAVPNISPTPQYNGNIASQTWWAMTNPVTTAAKSYTYSYDNLNRLTGGISTDNFTETGINYDLNGNITKLNRYMGSSTTALDQLTYTYNGTNQVQSINDAAVDNSLYGYRPGTYSGYQYDPNGNMKVLPTPPNGSAVANINIQYNLLNLPWNITGGKTITYTYDADGEKLRRVSPNTGSTDYINGIQYDQGVGATVPAISFIQTEEGKAVPDGAGGYNYTYYLGDQLGNTRLTFDTKTGVAVMSQQDDYYPFGYEISRGTVTNPKNEYLYNKKELQEELQQYDYGARFYDPVIATWTTIDPSAERYFALSPYNYVADNPIKLIDPDGNDIINPQHMVLSNTMLIRKMHQFDLAVARISGRNIHSYKFIITGGDRYKKNGDIYSATNNNIIRKAARHSRHLQEEGAIAVDLSTIKGIDDDVLKAAAAETGFRFNPDGADYDDGHFHIDLDINHKSGKRSKYASEYLDDDDDIDKDHKPTDEELNKNVIAEQQILKEALSGNTSMTEALFGQIMDDWYRFMIRVKQQNQENQKILDELKKKANDKDNN</sequence>
<gene>
    <name evidence="4" type="ORF">FHS11_002871</name>
</gene>
<dbReference type="EMBL" id="JACHWX010000007">
    <property type="protein sequence ID" value="MBB3056448.1"/>
    <property type="molecule type" value="Genomic_DNA"/>
</dbReference>
<dbReference type="Gene3D" id="2.180.10.10">
    <property type="entry name" value="RHS repeat-associated core"/>
    <property type="match status" value="1"/>
</dbReference>
<dbReference type="InterPro" id="IPR050708">
    <property type="entry name" value="T6SS_VgrG/RHS"/>
</dbReference>